<gene>
    <name evidence="1" type="ORF">GCM10008942_03250</name>
</gene>
<evidence type="ECO:0000313" key="1">
    <source>
        <dbReference type="EMBL" id="GAA0558121.1"/>
    </source>
</evidence>
<accession>A0ABP3P2Q4</accession>
<organism evidence="1 2">
    <name type="scientific">Rhizomicrobium electricum</name>
    <dbReference type="NCBI Taxonomy" id="480070"/>
    <lineage>
        <taxon>Bacteria</taxon>
        <taxon>Pseudomonadati</taxon>
        <taxon>Pseudomonadota</taxon>
        <taxon>Alphaproteobacteria</taxon>
        <taxon>Micropepsales</taxon>
        <taxon>Micropepsaceae</taxon>
        <taxon>Rhizomicrobium</taxon>
    </lineage>
</organism>
<dbReference type="Gene3D" id="3.30.1330.40">
    <property type="entry name" value="RutC-like"/>
    <property type="match status" value="1"/>
</dbReference>
<dbReference type="Pfam" id="PF01042">
    <property type="entry name" value="Ribonuc_L-PSP"/>
    <property type="match status" value="1"/>
</dbReference>
<dbReference type="EMBL" id="BAAADD010000001">
    <property type="protein sequence ID" value="GAA0558121.1"/>
    <property type="molecule type" value="Genomic_DNA"/>
</dbReference>
<dbReference type="Proteomes" id="UP001499951">
    <property type="component" value="Unassembled WGS sequence"/>
</dbReference>
<reference evidence="2" key="1">
    <citation type="journal article" date="2019" name="Int. J. Syst. Evol. Microbiol.">
        <title>The Global Catalogue of Microorganisms (GCM) 10K type strain sequencing project: providing services to taxonomists for standard genome sequencing and annotation.</title>
        <authorList>
            <consortium name="The Broad Institute Genomics Platform"/>
            <consortium name="The Broad Institute Genome Sequencing Center for Infectious Disease"/>
            <person name="Wu L."/>
            <person name="Ma J."/>
        </authorList>
    </citation>
    <scope>NUCLEOTIDE SEQUENCE [LARGE SCALE GENOMIC DNA]</scope>
    <source>
        <strain evidence="2">JCM 15089</strain>
    </source>
</reference>
<dbReference type="PANTHER" id="PTHR43857">
    <property type="entry name" value="BLR7761 PROTEIN"/>
    <property type="match status" value="1"/>
</dbReference>
<sequence length="131" mass="14343">MRKLVSSGSKFEKALGFSRAVRVGSHITISGTAAIGADGKTYGVGDPAKQARRIFEIIGEALTELGSSFEDVVRTRIMLRHADDWKAVGQVHGEVFGEIRPATCFVQVSRFIDPDWLVEIEVDAYVESDKS</sequence>
<dbReference type="RefSeq" id="WP_208393693.1">
    <property type="nucleotide sequence ID" value="NZ_BAAADD010000001.1"/>
</dbReference>
<protein>
    <submittedName>
        <fullName evidence="1">RidA family protein</fullName>
    </submittedName>
</protein>
<evidence type="ECO:0000313" key="2">
    <source>
        <dbReference type="Proteomes" id="UP001499951"/>
    </source>
</evidence>
<comment type="caution">
    <text evidence="1">The sequence shown here is derived from an EMBL/GenBank/DDBJ whole genome shotgun (WGS) entry which is preliminary data.</text>
</comment>
<name>A0ABP3P2Q4_9PROT</name>
<dbReference type="PANTHER" id="PTHR43857:SF1">
    <property type="entry name" value="YJGH FAMILY PROTEIN"/>
    <property type="match status" value="1"/>
</dbReference>
<dbReference type="InterPro" id="IPR006175">
    <property type="entry name" value="YjgF/YER057c/UK114"/>
</dbReference>
<proteinExistence type="predicted"/>
<dbReference type="InterPro" id="IPR035959">
    <property type="entry name" value="RutC-like_sf"/>
</dbReference>
<dbReference type="SUPFAM" id="SSF55298">
    <property type="entry name" value="YjgF-like"/>
    <property type="match status" value="1"/>
</dbReference>
<dbReference type="CDD" id="cd06154">
    <property type="entry name" value="YjgF_YER057c_UK114_like_6"/>
    <property type="match status" value="1"/>
</dbReference>
<keyword evidence="2" id="KW-1185">Reference proteome</keyword>